<keyword evidence="1" id="KW-1133">Transmembrane helix</keyword>
<keyword evidence="1" id="KW-0472">Membrane</keyword>
<accession>A6TN21</accession>
<dbReference type="HOGENOM" id="CLU_1871046_0_0_9"/>
<proteinExistence type="predicted"/>
<keyword evidence="1" id="KW-0812">Transmembrane</keyword>
<dbReference type="STRING" id="293826.Amet_1389"/>
<evidence type="ECO:0000313" key="3">
    <source>
        <dbReference type="Proteomes" id="UP000001572"/>
    </source>
</evidence>
<dbReference type="OrthoDB" id="1954039at2"/>
<organism evidence="2 3">
    <name type="scientific">Alkaliphilus metalliredigens (strain QYMF)</name>
    <dbReference type="NCBI Taxonomy" id="293826"/>
    <lineage>
        <taxon>Bacteria</taxon>
        <taxon>Bacillati</taxon>
        <taxon>Bacillota</taxon>
        <taxon>Clostridia</taxon>
        <taxon>Peptostreptococcales</taxon>
        <taxon>Natronincolaceae</taxon>
        <taxon>Alkaliphilus</taxon>
    </lineage>
</organism>
<dbReference type="EMBL" id="CP000724">
    <property type="protein sequence ID" value="ABR47589.1"/>
    <property type="molecule type" value="Genomic_DNA"/>
</dbReference>
<evidence type="ECO:0000256" key="1">
    <source>
        <dbReference type="SAM" id="Phobius"/>
    </source>
</evidence>
<dbReference type="AlphaFoldDB" id="A6TN21"/>
<evidence type="ECO:0000313" key="2">
    <source>
        <dbReference type="EMBL" id="ABR47589.1"/>
    </source>
</evidence>
<gene>
    <name evidence="2" type="ordered locus">Amet_1389</name>
</gene>
<reference evidence="3" key="1">
    <citation type="journal article" date="2016" name="Genome Announc.">
        <title>Complete genome sequence of Alkaliphilus metalliredigens strain QYMF, an alkaliphilic and metal-reducing bacterium isolated from borax-contaminated leachate ponds.</title>
        <authorList>
            <person name="Hwang C."/>
            <person name="Copeland A."/>
            <person name="Lucas S."/>
            <person name="Lapidus A."/>
            <person name="Barry K."/>
            <person name="Detter J.C."/>
            <person name="Glavina Del Rio T."/>
            <person name="Hammon N."/>
            <person name="Israni S."/>
            <person name="Dalin E."/>
            <person name="Tice H."/>
            <person name="Pitluck S."/>
            <person name="Chertkov O."/>
            <person name="Brettin T."/>
            <person name="Bruce D."/>
            <person name="Han C."/>
            <person name="Schmutz J."/>
            <person name="Larimer F."/>
            <person name="Land M.L."/>
            <person name="Hauser L."/>
            <person name="Kyrpides N."/>
            <person name="Mikhailova N."/>
            <person name="Ye Q."/>
            <person name="Zhou J."/>
            <person name="Richardson P."/>
            <person name="Fields M.W."/>
        </authorList>
    </citation>
    <scope>NUCLEOTIDE SEQUENCE [LARGE SCALE GENOMIC DNA]</scope>
    <source>
        <strain evidence="3">QYMF</strain>
    </source>
</reference>
<dbReference type="RefSeq" id="WP_012062630.1">
    <property type="nucleotide sequence ID" value="NC_009633.1"/>
</dbReference>
<dbReference type="eggNOG" id="ENOG502ZXAE">
    <property type="taxonomic scope" value="Bacteria"/>
</dbReference>
<name>A6TN21_ALKMQ</name>
<keyword evidence="3" id="KW-1185">Reference proteome</keyword>
<sequence length="136" mass="15494">METNGVLIVGIILSLVIGAGAIFIYYKKRNLDAFFSQVYEQAKQAPKQKKNSFLLLLFKESLMASKKKSNKSSFANKFQNPKYLEIQLVQMSHILKDTSKVQDKTIKKSLNLLKNYKAWEKAKMTKDTKVVQGKAS</sequence>
<protein>
    <submittedName>
        <fullName evidence="2">Uncharacterized protein</fullName>
    </submittedName>
</protein>
<dbReference type="Proteomes" id="UP000001572">
    <property type="component" value="Chromosome"/>
</dbReference>
<feature type="transmembrane region" description="Helical" evidence="1">
    <location>
        <begin position="6"/>
        <end position="26"/>
    </location>
</feature>
<dbReference type="KEGG" id="amt:Amet_1389"/>